<evidence type="ECO:0000313" key="2">
    <source>
        <dbReference type="Proteomes" id="UP001016761"/>
    </source>
</evidence>
<dbReference type="RefSeq" id="WP_174679731.1">
    <property type="nucleotide sequence ID" value="NZ_JABUQZ010000001.1"/>
</dbReference>
<reference evidence="1 2" key="1">
    <citation type="submission" date="2020-06" db="EMBL/GenBank/DDBJ databases">
        <title>Haloterrigena sp. nov., an extremely halophilic archaeon isolated from a saline sediment.</title>
        <authorList>
            <person name="Liu B.-B."/>
        </authorList>
    </citation>
    <scope>NUCLEOTIDE SEQUENCE [LARGE SCALE GENOMIC DNA]</scope>
    <source>
        <strain evidence="1 2">SYSU A558-1</strain>
    </source>
</reference>
<dbReference type="EMBL" id="JABUQZ010000001">
    <property type="protein sequence ID" value="NUC71748.1"/>
    <property type="molecule type" value="Genomic_DNA"/>
</dbReference>
<name>A0ABX2LBM7_9EURY</name>
<accession>A0ABX2LBM7</accession>
<dbReference type="Proteomes" id="UP001016761">
    <property type="component" value="Unassembled WGS sequence"/>
</dbReference>
<proteinExistence type="predicted"/>
<gene>
    <name evidence="1" type="ORF">HTZ84_05390</name>
</gene>
<evidence type="ECO:0000313" key="1">
    <source>
        <dbReference type="EMBL" id="NUC71748.1"/>
    </source>
</evidence>
<organism evidence="1 2">
    <name type="scientific">Haloterrigena gelatinilytica</name>
    <dbReference type="NCBI Taxonomy" id="2741724"/>
    <lineage>
        <taxon>Archaea</taxon>
        <taxon>Methanobacteriati</taxon>
        <taxon>Methanobacteriota</taxon>
        <taxon>Stenosarchaea group</taxon>
        <taxon>Halobacteria</taxon>
        <taxon>Halobacteriales</taxon>
        <taxon>Natrialbaceae</taxon>
        <taxon>Haloterrigena</taxon>
    </lineage>
</organism>
<keyword evidence="2" id="KW-1185">Reference proteome</keyword>
<comment type="caution">
    <text evidence="1">The sequence shown here is derived from an EMBL/GenBank/DDBJ whole genome shotgun (WGS) entry which is preliminary data.</text>
</comment>
<protein>
    <submittedName>
        <fullName evidence="1">Uncharacterized protein</fullName>
    </submittedName>
</protein>
<sequence>MTTRYEVVGAVDRSTADVLETAADVILVDDGNEDLLIAQRTEREDDD</sequence>